<dbReference type="SMART" id="SM00240">
    <property type="entry name" value="FHA"/>
    <property type="match status" value="1"/>
</dbReference>
<accession>A0A383C102</accession>
<protein>
    <recommendedName>
        <fullName evidence="1">FHA domain-containing protein</fullName>
    </recommendedName>
</protein>
<feature type="domain" description="FHA" evidence="1">
    <location>
        <begin position="45"/>
        <end position="94"/>
    </location>
</feature>
<organism evidence="2">
    <name type="scientific">marine metagenome</name>
    <dbReference type="NCBI Taxonomy" id="408172"/>
    <lineage>
        <taxon>unclassified sequences</taxon>
        <taxon>metagenomes</taxon>
        <taxon>ecological metagenomes</taxon>
    </lineage>
</organism>
<dbReference type="Pfam" id="PF00498">
    <property type="entry name" value="FHA"/>
    <property type="match status" value="1"/>
</dbReference>
<dbReference type="SUPFAM" id="SSF49879">
    <property type="entry name" value="SMAD/FHA domain"/>
    <property type="match status" value="1"/>
</dbReference>
<reference evidence="2" key="1">
    <citation type="submission" date="2018-05" db="EMBL/GenBank/DDBJ databases">
        <authorList>
            <person name="Lanie J.A."/>
            <person name="Ng W.-L."/>
            <person name="Kazmierczak K.M."/>
            <person name="Andrzejewski T.M."/>
            <person name="Davidsen T.M."/>
            <person name="Wayne K.J."/>
            <person name="Tettelin H."/>
            <person name="Glass J.I."/>
            <person name="Rusch D."/>
            <person name="Podicherti R."/>
            <person name="Tsui H.-C.T."/>
            <person name="Winkler M.E."/>
        </authorList>
    </citation>
    <scope>NUCLEOTIDE SEQUENCE</scope>
</reference>
<dbReference type="PROSITE" id="PS50006">
    <property type="entry name" value="FHA_DOMAIN"/>
    <property type="match status" value="1"/>
</dbReference>
<feature type="non-terminal residue" evidence="2">
    <location>
        <position position="131"/>
    </location>
</feature>
<evidence type="ECO:0000259" key="1">
    <source>
        <dbReference type="PROSITE" id="PS50006"/>
    </source>
</evidence>
<sequence>MISLQFTGAQASSALNPMPEQRVNILVYKPDRTLIARYLLGDGEHLVGRDINCPIYLDSEYISTRHAQLTLSAEGIFIEDFNSTSGTYLDEVKVRGRLRIKPGQVLQMGDLTIDLEPESVDQIGPGSRLGS</sequence>
<dbReference type="InterPro" id="IPR000253">
    <property type="entry name" value="FHA_dom"/>
</dbReference>
<gene>
    <name evidence="2" type="ORF">METZ01_LOCUS478685</name>
</gene>
<dbReference type="Gene3D" id="2.60.200.20">
    <property type="match status" value="1"/>
</dbReference>
<dbReference type="InterPro" id="IPR008984">
    <property type="entry name" value="SMAD_FHA_dom_sf"/>
</dbReference>
<evidence type="ECO:0000313" key="2">
    <source>
        <dbReference type="EMBL" id="SVE25831.1"/>
    </source>
</evidence>
<dbReference type="AlphaFoldDB" id="A0A383C102"/>
<dbReference type="EMBL" id="UINC01204901">
    <property type="protein sequence ID" value="SVE25831.1"/>
    <property type="molecule type" value="Genomic_DNA"/>
</dbReference>
<proteinExistence type="predicted"/>
<name>A0A383C102_9ZZZZ</name>
<dbReference type="CDD" id="cd00060">
    <property type="entry name" value="FHA"/>
    <property type="match status" value="1"/>
</dbReference>